<dbReference type="GO" id="GO:0016740">
    <property type="term" value="F:transferase activity"/>
    <property type="evidence" value="ECO:0007669"/>
    <property type="project" value="UniProtKB-KW"/>
</dbReference>
<dbReference type="RefSeq" id="WP_013839499.1">
    <property type="nucleotide sequence ID" value="NC_015588.1"/>
</dbReference>
<dbReference type="AlphaFoldDB" id="F6FS11"/>
<dbReference type="EMBL" id="CP002810">
    <property type="protein sequence ID" value="AEG45108.1"/>
    <property type="molecule type" value="Genomic_DNA"/>
</dbReference>
<protein>
    <submittedName>
        <fullName evidence="1">Glycosyl transferase family 2</fullName>
    </submittedName>
</protein>
<dbReference type="PANTHER" id="PTHR43179">
    <property type="entry name" value="RHAMNOSYLTRANSFERASE WBBL"/>
    <property type="match status" value="1"/>
</dbReference>
<gene>
    <name evidence="1" type="ordered locus">Isova_2395</name>
</gene>
<dbReference type="Gene3D" id="3.90.550.10">
    <property type="entry name" value="Spore Coat Polysaccharide Biosynthesis Protein SpsA, Chain A"/>
    <property type="match status" value="1"/>
</dbReference>
<dbReference type="Proteomes" id="UP000009236">
    <property type="component" value="Chromosome"/>
</dbReference>
<accession>F6FS11</accession>
<sequence>MNRPHETAPADVTEPPLVRVVCVVYNPGPELDVFVTSLARATTRPYELVLVDNGAPSDRVAALERSGAARIVDPGGNVGYGRGANAGAAGATARWLVVANPDVDWSPGSLDALLDAGERHPEAGSLGPRILQADGTVYPSARALPSLRVGAGHALLSKLWPANPWTRAYRQGDASRGDAERPVGWLSGACLLLRPEAFRAVGGFDERYFMFFEDVDLGERLGRAGWSNVFVPSATVTHLQGASWKSTPAPMIRAHHASARRYLFDRYPRWYQAPLRAAIGAGLWVREQVEVALSASARRRAQ</sequence>
<dbReference type="STRING" id="743718.Isova_2395"/>
<dbReference type="PANTHER" id="PTHR43179:SF7">
    <property type="entry name" value="RHAMNOSYLTRANSFERASE WBBL"/>
    <property type="match status" value="1"/>
</dbReference>
<reference evidence="1 2" key="1">
    <citation type="submission" date="2011-05" db="EMBL/GenBank/DDBJ databases">
        <title>Complete sequence of Isoptericola variabilis 225.</title>
        <authorList>
            <consortium name="US DOE Joint Genome Institute"/>
            <person name="Lucas S."/>
            <person name="Han J."/>
            <person name="Lapidus A."/>
            <person name="Cheng J.-F."/>
            <person name="Goodwin L."/>
            <person name="Pitluck S."/>
            <person name="Peters L."/>
            <person name="Mikhailova N."/>
            <person name="Zeytun A."/>
            <person name="Han C."/>
            <person name="Tapia R."/>
            <person name="Land M."/>
            <person name="Hauser L."/>
            <person name="Kyrpides N."/>
            <person name="Ivanova N."/>
            <person name="Pagani I."/>
            <person name="Siebers A."/>
            <person name="Allgaier M."/>
            <person name="Thelen M."/>
            <person name="Hugenholtz P."/>
            <person name="Gladden J."/>
            <person name="Woyke T."/>
        </authorList>
    </citation>
    <scope>NUCLEOTIDE SEQUENCE [LARGE SCALE GENOMIC DNA]</scope>
    <source>
        <strain evidence="2">225</strain>
    </source>
</reference>
<name>F6FS11_ISOV2</name>
<organism evidence="2">
    <name type="scientific">Isoptericola variabilis (strain 225)</name>
    <dbReference type="NCBI Taxonomy" id="743718"/>
    <lineage>
        <taxon>Bacteria</taxon>
        <taxon>Bacillati</taxon>
        <taxon>Actinomycetota</taxon>
        <taxon>Actinomycetes</taxon>
        <taxon>Micrococcales</taxon>
        <taxon>Promicromonosporaceae</taxon>
        <taxon>Isoptericola</taxon>
    </lineage>
</organism>
<dbReference type="HOGENOM" id="CLU_023845_0_0_11"/>
<proteinExistence type="predicted"/>
<keyword evidence="2" id="KW-1185">Reference proteome</keyword>
<dbReference type="CDD" id="cd04186">
    <property type="entry name" value="GT_2_like_c"/>
    <property type="match status" value="1"/>
</dbReference>
<dbReference type="Pfam" id="PF13641">
    <property type="entry name" value="Glyco_tranf_2_3"/>
    <property type="match status" value="1"/>
</dbReference>
<dbReference type="InterPro" id="IPR029044">
    <property type="entry name" value="Nucleotide-diphossugar_trans"/>
</dbReference>
<dbReference type="eggNOG" id="COG1216">
    <property type="taxonomic scope" value="Bacteria"/>
</dbReference>
<evidence type="ECO:0000313" key="2">
    <source>
        <dbReference type="Proteomes" id="UP000009236"/>
    </source>
</evidence>
<keyword evidence="1" id="KW-0808">Transferase</keyword>
<dbReference type="KEGG" id="iva:Isova_2395"/>
<evidence type="ECO:0000313" key="1">
    <source>
        <dbReference type="EMBL" id="AEG45108.1"/>
    </source>
</evidence>
<dbReference type="SUPFAM" id="SSF53448">
    <property type="entry name" value="Nucleotide-diphospho-sugar transferases"/>
    <property type="match status" value="1"/>
</dbReference>